<keyword evidence="1" id="KW-0732">Signal</keyword>
<comment type="caution">
    <text evidence="3">The sequence shown here is derived from an EMBL/GenBank/DDBJ whole genome shotgun (WGS) entry which is preliminary data.</text>
</comment>
<reference evidence="3 4" key="1">
    <citation type="submission" date="2016-06" db="EMBL/GenBank/DDBJ databases">
        <title>Evolution of pathogenesis and genome organization in the Tremellales.</title>
        <authorList>
            <person name="Cuomo C."/>
            <person name="Litvintseva A."/>
            <person name="Heitman J."/>
            <person name="Chen Y."/>
            <person name="Sun S."/>
            <person name="Springer D."/>
            <person name="Dromer F."/>
            <person name="Young S."/>
            <person name="Zeng Q."/>
            <person name="Chapman S."/>
            <person name="Gujja S."/>
            <person name="Saif S."/>
            <person name="Birren B."/>
        </authorList>
    </citation>
    <scope>NUCLEOTIDE SEQUENCE [LARGE SCALE GENOMIC DNA]</scope>
    <source>
        <strain evidence="3 4">ATCC 28783</strain>
    </source>
</reference>
<dbReference type="InterPro" id="IPR038955">
    <property type="entry name" value="PriA/CPL1_fungi"/>
</dbReference>
<evidence type="ECO:0000313" key="3">
    <source>
        <dbReference type="EMBL" id="RXK36494.1"/>
    </source>
</evidence>
<evidence type="ECO:0000313" key="4">
    <source>
        <dbReference type="Proteomes" id="UP000289152"/>
    </source>
</evidence>
<evidence type="ECO:0000256" key="1">
    <source>
        <dbReference type="SAM" id="SignalP"/>
    </source>
</evidence>
<accession>A0A4Q1BEH1</accession>
<sequence length="217" mass="23198">MRVGSLLATGLFYFALCSASVVPVQQRRAGPSPSSSLRAALKQPVYIAKLLGSTNDLARCPAASIACPLTPISISDVTSSTEWECVVYKEDMYSCGGCATLLPATGDDAAAEANVASLDIGTIDSTTSPLFGVDCTAAPGISSTSCVSGSCPTLARKVIAITKALAFRDTRVHSIWWYIPKSQSSYDKIGIRSSDFPFYSGTTLRFVRFYMDYFKYS</sequence>
<proteinExistence type="predicted"/>
<dbReference type="OrthoDB" id="439917at2759"/>
<protein>
    <recommendedName>
        <fullName evidence="2">Protein CPL1-like domain-containing protein</fullName>
    </recommendedName>
</protein>
<dbReference type="AlphaFoldDB" id="A0A4Q1BEH1"/>
<feature type="domain" description="Protein CPL1-like" evidence="2">
    <location>
        <begin position="83"/>
        <end position="151"/>
    </location>
</feature>
<feature type="chain" id="PRO_5020939449" description="Protein CPL1-like domain-containing protein" evidence="1">
    <location>
        <begin position="20"/>
        <end position="217"/>
    </location>
</feature>
<feature type="signal peptide" evidence="1">
    <location>
        <begin position="1"/>
        <end position="19"/>
    </location>
</feature>
<dbReference type="EMBL" id="SDIL01000095">
    <property type="protein sequence ID" value="RXK36494.1"/>
    <property type="molecule type" value="Genomic_DNA"/>
</dbReference>
<dbReference type="Proteomes" id="UP000289152">
    <property type="component" value="Unassembled WGS sequence"/>
</dbReference>
<organism evidence="3 4">
    <name type="scientific">Tremella mesenterica</name>
    <name type="common">Jelly fungus</name>
    <dbReference type="NCBI Taxonomy" id="5217"/>
    <lineage>
        <taxon>Eukaryota</taxon>
        <taxon>Fungi</taxon>
        <taxon>Dikarya</taxon>
        <taxon>Basidiomycota</taxon>
        <taxon>Agaricomycotina</taxon>
        <taxon>Tremellomycetes</taxon>
        <taxon>Tremellales</taxon>
        <taxon>Tremellaceae</taxon>
        <taxon>Tremella</taxon>
    </lineage>
</organism>
<dbReference type="InterPro" id="IPR048661">
    <property type="entry name" value="CPL1-like"/>
</dbReference>
<dbReference type="InParanoid" id="A0A4Q1BEH1"/>
<evidence type="ECO:0000259" key="2">
    <source>
        <dbReference type="Pfam" id="PF21671"/>
    </source>
</evidence>
<dbReference type="STRING" id="5217.A0A4Q1BEH1"/>
<dbReference type="PANTHER" id="PTHR35192:SF2">
    <property type="entry name" value="APPLE DOMAIN-CONTAINING PROTEIN"/>
    <property type="match status" value="1"/>
</dbReference>
<gene>
    <name evidence="3" type="ORF">M231_06215</name>
</gene>
<dbReference type="VEuPathDB" id="FungiDB:TREMEDRAFT_58702"/>
<keyword evidence="4" id="KW-1185">Reference proteome</keyword>
<dbReference type="Pfam" id="PF21671">
    <property type="entry name" value="CPL1-like"/>
    <property type="match status" value="1"/>
</dbReference>
<dbReference type="PANTHER" id="PTHR35192">
    <property type="entry name" value="PROTEIN, PUTATIVE-RELATED"/>
    <property type="match status" value="1"/>
</dbReference>
<name>A0A4Q1BEH1_TREME</name>